<dbReference type="EMBL" id="CP079105">
    <property type="protein sequence ID" value="QXQ13062.1"/>
    <property type="molecule type" value="Genomic_DNA"/>
</dbReference>
<proteinExistence type="predicted"/>
<reference evidence="3" key="1">
    <citation type="submission" date="2021-07" db="EMBL/GenBank/DDBJ databases">
        <title>Candidatus Kaistella beijingensis sp. nov. isolated from a municipal wastewater treatment plant is involved in sludge foaming.</title>
        <authorList>
            <person name="Song Y."/>
            <person name="Liu S.-J."/>
        </authorList>
    </citation>
    <scope>NUCLEOTIDE SEQUENCE</scope>
    <source>
        <strain evidence="3">DSM 43998</strain>
    </source>
</reference>
<evidence type="ECO:0000313" key="3">
    <source>
        <dbReference type="EMBL" id="QXQ13062.1"/>
    </source>
</evidence>
<dbReference type="Proteomes" id="UP000887023">
    <property type="component" value="Chromosome"/>
</dbReference>
<evidence type="ECO:0000313" key="4">
    <source>
        <dbReference type="Proteomes" id="UP000887023"/>
    </source>
</evidence>
<evidence type="ECO:0000256" key="1">
    <source>
        <dbReference type="SAM" id="MobiDB-lite"/>
    </source>
</evidence>
<keyword evidence="4" id="KW-1185">Reference proteome</keyword>
<dbReference type="InterPro" id="IPR007060">
    <property type="entry name" value="FtsL/DivIC"/>
</dbReference>
<feature type="compositionally biased region" description="Basic residues" evidence="1">
    <location>
        <begin position="1"/>
        <end position="10"/>
    </location>
</feature>
<accession>A0ABX8S7A3</accession>
<keyword evidence="2" id="KW-0472">Membrane</keyword>
<organism evidence="3 4">
    <name type="scientific">Skermania pinensis</name>
    <dbReference type="NCBI Taxonomy" id="39122"/>
    <lineage>
        <taxon>Bacteria</taxon>
        <taxon>Bacillati</taxon>
        <taxon>Actinomycetota</taxon>
        <taxon>Actinomycetes</taxon>
        <taxon>Mycobacteriales</taxon>
        <taxon>Gordoniaceae</taxon>
        <taxon>Skermania</taxon>
    </lineage>
</organism>
<dbReference type="Pfam" id="PF04977">
    <property type="entry name" value="DivIC"/>
    <property type="match status" value="1"/>
</dbReference>
<feature type="transmembrane region" description="Helical" evidence="2">
    <location>
        <begin position="76"/>
        <end position="94"/>
    </location>
</feature>
<feature type="region of interest" description="Disordered" evidence="1">
    <location>
        <begin position="1"/>
        <end position="60"/>
    </location>
</feature>
<keyword evidence="2" id="KW-0812">Transmembrane</keyword>
<sequence>MDDRRRRGARRSPAAREPHARVRPKPRQSEERSSRPGSVPASRMTELVRGLGPGRVGAGRAAPTERKFFGLSAGRAITLAIVVCALALTLAVPLRTYVAQRSEAAQLAAQRVELDQDLEQLRAQRDQQEDPAFVRAEARQRLRLVQPGEVPYQVQLPGAYEAEQARRAGPAPKAGPWYTELWRTIAQPQPTAPAPPPAG</sequence>
<evidence type="ECO:0000256" key="2">
    <source>
        <dbReference type="SAM" id="Phobius"/>
    </source>
</evidence>
<protein>
    <submittedName>
        <fullName evidence="3">Septum formation initiator family protein</fullName>
    </submittedName>
</protein>
<keyword evidence="2" id="KW-1133">Transmembrane helix</keyword>
<name>A0ABX8S7A3_9ACTN</name>
<gene>
    <name evidence="3" type="ORF">KV203_14305</name>
</gene>